<feature type="region of interest" description="Disordered" evidence="1">
    <location>
        <begin position="145"/>
        <end position="168"/>
    </location>
</feature>
<proteinExistence type="predicted"/>
<name>A0A4R8A3P2_9ACTN</name>
<protein>
    <submittedName>
        <fullName evidence="2">Uncharacterized protein</fullName>
    </submittedName>
</protein>
<evidence type="ECO:0000313" key="2">
    <source>
        <dbReference type="EMBL" id="TDW24261.1"/>
    </source>
</evidence>
<dbReference type="PROSITE" id="PS51257">
    <property type="entry name" value="PROKAR_LIPOPROTEIN"/>
    <property type="match status" value="1"/>
</dbReference>
<dbReference type="Proteomes" id="UP000295447">
    <property type="component" value="Unassembled WGS sequence"/>
</dbReference>
<sequence>MLLVTLRLFLDRFSGRMTTKRTAVLLLLAVSLTGCFGGTSDKVATANTPAATVTASAPAVPTSTTSTAKTFSECMADHGVDVPEPEPGKGLAGIDPALAETPAFKTALEACKNLIQGGVRSSQPQDMDKYLAFAKCMRGNGLPDFPDPKPGDKNGLFGGSNVDRNSPAFQKASKACTHVLSGAAG</sequence>
<evidence type="ECO:0000313" key="3">
    <source>
        <dbReference type="Proteomes" id="UP000295447"/>
    </source>
</evidence>
<dbReference type="AlphaFoldDB" id="A0A4R8A3P2"/>
<comment type="caution">
    <text evidence="2">The sequence shown here is derived from an EMBL/GenBank/DDBJ whole genome shotgun (WGS) entry which is preliminary data.</text>
</comment>
<accession>A0A4R8A3P2</accession>
<gene>
    <name evidence="2" type="ORF">EV650_3134</name>
</gene>
<evidence type="ECO:0000256" key="1">
    <source>
        <dbReference type="SAM" id="MobiDB-lite"/>
    </source>
</evidence>
<organism evidence="2 3">
    <name type="scientific">Kribbella kalugense</name>
    <dbReference type="NCBI Taxonomy" id="2512221"/>
    <lineage>
        <taxon>Bacteria</taxon>
        <taxon>Bacillati</taxon>
        <taxon>Actinomycetota</taxon>
        <taxon>Actinomycetes</taxon>
        <taxon>Propionibacteriales</taxon>
        <taxon>Kribbellaceae</taxon>
        <taxon>Kribbella</taxon>
    </lineage>
</organism>
<dbReference type="EMBL" id="SODF01000001">
    <property type="protein sequence ID" value="TDW24261.1"/>
    <property type="molecule type" value="Genomic_DNA"/>
</dbReference>
<keyword evidence="3" id="KW-1185">Reference proteome</keyword>
<reference evidence="2 3" key="1">
    <citation type="submission" date="2019-03" db="EMBL/GenBank/DDBJ databases">
        <title>Genomic Encyclopedia of Type Strains, Phase III (KMG-III): the genomes of soil and plant-associated and newly described type strains.</title>
        <authorList>
            <person name="Whitman W."/>
        </authorList>
    </citation>
    <scope>NUCLEOTIDE SEQUENCE [LARGE SCALE GENOMIC DNA]</scope>
    <source>
        <strain evidence="2 3">VKM Ac-2570</strain>
    </source>
</reference>